<gene>
    <name evidence="6" type="primary">flgA</name>
</gene>
<dbReference type="InterPro" id="IPR041231">
    <property type="entry name" value="FlgA_N"/>
</dbReference>
<dbReference type="PANTHER" id="PTHR36307:SF1">
    <property type="entry name" value="FLAGELLA BASAL BODY P-RING FORMATION PROTEIN FLGA"/>
    <property type="match status" value="1"/>
</dbReference>
<dbReference type="Proteomes" id="UP000675920">
    <property type="component" value="Unplaced"/>
</dbReference>
<dbReference type="Gene3D" id="2.30.30.760">
    <property type="match status" value="1"/>
</dbReference>
<dbReference type="CDD" id="cd11614">
    <property type="entry name" value="SAF_CpaB_FlgA_like"/>
    <property type="match status" value="1"/>
</dbReference>
<keyword evidence="5" id="KW-1185">Reference proteome</keyword>
<dbReference type="AlphaFoldDB" id="A0A8B6XBX2"/>
<dbReference type="InterPro" id="IPR013974">
    <property type="entry name" value="SAF"/>
</dbReference>
<dbReference type="RefSeq" id="WP_084545309.1">
    <property type="nucleotide sequence ID" value="NZ_KI519499.1"/>
</dbReference>
<protein>
    <submittedName>
        <fullName evidence="6">Flagellar basal body P-ring formation chaperone FlgA</fullName>
    </submittedName>
</protein>
<dbReference type="NCBIfam" id="TIGR03170">
    <property type="entry name" value="flgA_cterm"/>
    <property type="match status" value="1"/>
</dbReference>
<name>A0A8B6XBX2_9BURK</name>
<evidence type="ECO:0000256" key="2">
    <source>
        <dbReference type="ARBA" id="ARBA00022729"/>
    </source>
</evidence>
<evidence type="ECO:0000313" key="6">
    <source>
        <dbReference type="RefSeq" id="WP_084545309.1"/>
    </source>
</evidence>
<comment type="subcellular location">
    <subcellularLocation>
        <location evidence="1">Periplasm</location>
    </subcellularLocation>
</comment>
<dbReference type="Pfam" id="PF17656">
    <property type="entry name" value="ChapFlgA_N"/>
    <property type="match status" value="1"/>
</dbReference>
<dbReference type="SMART" id="SM00858">
    <property type="entry name" value="SAF"/>
    <property type="match status" value="1"/>
</dbReference>
<keyword evidence="6" id="KW-0969">Cilium</keyword>
<reference evidence="6" key="1">
    <citation type="journal article" date="1994" name="Gene">
        <title>Sequence analysis of the flgA gene and its adjacent region in Salmonella typhimurium, and identification of another flagellar gene, flgN.</title>
        <authorList>
            <person name="Kutsukake K."/>
            <person name="Okada T."/>
            <person name="Yokoseki T."/>
            <person name="Iino T."/>
        </authorList>
    </citation>
    <scope>NUCLEOTIDE SEQUENCE</scope>
</reference>
<dbReference type="GO" id="GO:0042597">
    <property type="term" value="C:periplasmic space"/>
    <property type="evidence" value="ECO:0007669"/>
    <property type="project" value="UniProtKB-SubCell"/>
</dbReference>
<dbReference type="Pfam" id="PF13144">
    <property type="entry name" value="ChapFlgA"/>
    <property type="match status" value="1"/>
</dbReference>
<sequence length="275" mass="28004">MSAFRRPAQVLRVPTARSRVLRALALVALVAGGLALAPAGARAASPADEAAWRGAVERAVRARLAGADTHADGAAPGAGAPAAPAAIRVEIEVGAPDPRLASPPCTTVEAFLPPGARLDAGRFSAGLRCAGADAAGRGWTAYLPVTLRRYARVAVAARDIAAGTPLAAADLAIEERELTRLGSAAVTDTAPLVGRSLTRAFPAGQPLLSSALRREPVVTPGEAVQVIVNGGGFTIRAEGIALDLAEAGQMVRVRLDNGQRVQGTARAGHLVELQL</sequence>
<evidence type="ECO:0000256" key="1">
    <source>
        <dbReference type="ARBA" id="ARBA00004418"/>
    </source>
</evidence>
<proteinExistence type="predicted"/>
<keyword evidence="6" id="KW-0282">Flagellum</keyword>
<dbReference type="SUPFAM" id="SSF51269">
    <property type="entry name" value="AFP III-like domain"/>
    <property type="match status" value="1"/>
</dbReference>
<keyword evidence="2" id="KW-0732">Signal</keyword>
<keyword evidence="6" id="KW-0966">Cell projection</keyword>
<evidence type="ECO:0000256" key="3">
    <source>
        <dbReference type="ARBA" id="ARBA00022764"/>
    </source>
</evidence>
<dbReference type="PANTHER" id="PTHR36307">
    <property type="entry name" value="FLAGELLA BASAL BODY P-RING FORMATION PROTEIN FLGA"/>
    <property type="match status" value="1"/>
</dbReference>
<dbReference type="Gene3D" id="3.90.1210.10">
    <property type="entry name" value="Antifreeze-like/N-acetylneuraminic acid synthase C-terminal domain"/>
    <property type="match status" value="1"/>
</dbReference>
<keyword evidence="3" id="KW-0574">Periplasm</keyword>
<evidence type="ECO:0000313" key="5">
    <source>
        <dbReference type="Proteomes" id="UP000675920"/>
    </source>
</evidence>
<organism evidence="5 6">
    <name type="scientific">Derxia gummosa DSM 723</name>
    <dbReference type="NCBI Taxonomy" id="1121388"/>
    <lineage>
        <taxon>Bacteria</taxon>
        <taxon>Pseudomonadati</taxon>
        <taxon>Pseudomonadota</taxon>
        <taxon>Betaproteobacteria</taxon>
        <taxon>Burkholderiales</taxon>
        <taxon>Alcaligenaceae</taxon>
        <taxon>Derxia</taxon>
    </lineage>
</organism>
<feature type="domain" description="SAF" evidence="4">
    <location>
        <begin position="151"/>
        <end position="213"/>
    </location>
</feature>
<accession>A0A8B6XBX2</accession>
<dbReference type="InterPro" id="IPR036732">
    <property type="entry name" value="AFP_Neu5c_C_sf"/>
</dbReference>
<reference evidence="6" key="2">
    <citation type="submission" date="2025-08" db="UniProtKB">
        <authorList>
            <consortium name="RefSeq"/>
        </authorList>
    </citation>
    <scope>IDENTIFICATION</scope>
</reference>
<evidence type="ECO:0000259" key="4">
    <source>
        <dbReference type="SMART" id="SM00858"/>
    </source>
</evidence>
<dbReference type="OrthoDB" id="8561436at2"/>
<dbReference type="GO" id="GO:0044780">
    <property type="term" value="P:bacterial-type flagellum assembly"/>
    <property type="evidence" value="ECO:0007669"/>
    <property type="project" value="InterPro"/>
</dbReference>
<dbReference type="InterPro" id="IPR017585">
    <property type="entry name" value="SAF_FlgA"/>
</dbReference>
<dbReference type="InterPro" id="IPR039246">
    <property type="entry name" value="Flagellar_FlgA"/>
</dbReference>